<dbReference type="Proteomes" id="UP001055072">
    <property type="component" value="Unassembled WGS sequence"/>
</dbReference>
<name>A0ACB8TP56_9APHY</name>
<reference evidence="1" key="1">
    <citation type="journal article" date="2021" name="Environ. Microbiol.">
        <title>Gene family expansions and transcriptome signatures uncover fungal adaptations to wood decay.</title>
        <authorList>
            <person name="Hage H."/>
            <person name="Miyauchi S."/>
            <person name="Viragh M."/>
            <person name="Drula E."/>
            <person name="Min B."/>
            <person name="Chaduli D."/>
            <person name="Navarro D."/>
            <person name="Favel A."/>
            <person name="Norest M."/>
            <person name="Lesage-Meessen L."/>
            <person name="Balint B."/>
            <person name="Merenyi Z."/>
            <person name="de Eugenio L."/>
            <person name="Morin E."/>
            <person name="Martinez A.T."/>
            <person name="Baldrian P."/>
            <person name="Stursova M."/>
            <person name="Martinez M.J."/>
            <person name="Novotny C."/>
            <person name="Magnuson J.K."/>
            <person name="Spatafora J.W."/>
            <person name="Maurice S."/>
            <person name="Pangilinan J."/>
            <person name="Andreopoulos W."/>
            <person name="LaButti K."/>
            <person name="Hundley H."/>
            <person name="Na H."/>
            <person name="Kuo A."/>
            <person name="Barry K."/>
            <person name="Lipzen A."/>
            <person name="Henrissat B."/>
            <person name="Riley R."/>
            <person name="Ahrendt S."/>
            <person name="Nagy L.G."/>
            <person name="Grigoriev I.V."/>
            <person name="Martin F."/>
            <person name="Rosso M.N."/>
        </authorList>
    </citation>
    <scope>NUCLEOTIDE SEQUENCE</scope>
    <source>
        <strain evidence="1">CBS 384.51</strain>
    </source>
</reference>
<gene>
    <name evidence="1" type="ORF">BDY19DRAFT_998330</name>
</gene>
<sequence length="249" mass="26165">MSIANNESGNDHGSELTWPSIEWSSLWPAMTSGDTGDCGDGADSLSSFDGASAAFDLSLPETSFGDPLHGQFMASILDASDFDLGVSLPKALGDIEAIISEEATGPLAVDDDATKDIYELLSGFTPMYHISSQVQADSMNSFSDPSCTTMSIVLNTANTVDSGAALNQSSSIDFCTSVDSTAFVGSSITAEDIEKSSDMTVAHTAEQGLGVADDESLSTSDDDNNDDVRPTKRFKWKNLCTDKLSCCVS</sequence>
<organism evidence="1 2">
    <name type="scientific">Irpex rosettiformis</name>
    <dbReference type="NCBI Taxonomy" id="378272"/>
    <lineage>
        <taxon>Eukaryota</taxon>
        <taxon>Fungi</taxon>
        <taxon>Dikarya</taxon>
        <taxon>Basidiomycota</taxon>
        <taxon>Agaricomycotina</taxon>
        <taxon>Agaricomycetes</taxon>
        <taxon>Polyporales</taxon>
        <taxon>Irpicaceae</taxon>
        <taxon>Irpex</taxon>
    </lineage>
</organism>
<evidence type="ECO:0000313" key="1">
    <source>
        <dbReference type="EMBL" id="KAI0083776.1"/>
    </source>
</evidence>
<proteinExistence type="predicted"/>
<protein>
    <submittedName>
        <fullName evidence="1">Uncharacterized protein</fullName>
    </submittedName>
</protein>
<keyword evidence="2" id="KW-1185">Reference proteome</keyword>
<accession>A0ACB8TP56</accession>
<evidence type="ECO:0000313" key="2">
    <source>
        <dbReference type="Proteomes" id="UP001055072"/>
    </source>
</evidence>
<dbReference type="EMBL" id="MU274954">
    <property type="protein sequence ID" value="KAI0083776.1"/>
    <property type="molecule type" value="Genomic_DNA"/>
</dbReference>
<comment type="caution">
    <text evidence="1">The sequence shown here is derived from an EMBL/GenBank/DDBJ whole genome shotgun (WGS) entry which is preliminary data.</text>
</comment>